<evidence type="ECO:0000256" key="3">
    <source>
        <dbReference type="ARBA" id="ARBA00023002"/>
    </source>
</evidence>
<dbReference type="eggNOG" id="COG2099">
    <property type="taxonomic scope" value="Bacteria"/>
</dbReference>
<dbReference type="PANTHER" id="PTHR36925:SF1">
    <property type="entry name" value="COBALT-PRECORRIN-6A REDUCTASE"/>
    <property type="match status" value="1"/>
</dbReference>
<evidence type="ECO:0000256" key="2">
    <source>
        <dbReference type="ARBA" id="ARBA00022573"/>
    </source>
</evidence>
<dbReference type="PANTHER" id="PTHR36925">
    <property type="entry name" value="COBALT-PRECORRIN-6A REDUCTASE"/>
    <property type="match status" value="1"/>
</dbReference>
<dbReference type="GO" id="GO:0009236">
    <property type="term" value="P:cobalamin biosynthetic process"/>
    <property type="evidence" value="ECO:0007669"/>
    <property type="project" value="UniProtKB-UniPathway"/>
</dbReference>
<dbReference type="UniPathway" id="UPA00148"/>
<dbReference type="PROSITE" id="PS51014">
    <property type="entry name" value="COBK_CBIJ"/>
    <property type="match status" value="1"/>
</dbReference>
<dbReference type="InterPro" id="IPR003723">
    <property type="entry name" value="Precorrin-6x_reduct"/>
</dbReference>
<dbReference type="RefSeq" id="WP_052036527.1">
    <property type="nucleotide sequence ID" value="NZ_JMIR01000031.1"/>
</dbReference>
<sequence length="275" mass="30158">MILHLAGTSDARELAILIRDAGYELTASVVTDNAAHSLQEAGVPVRVGRLTADEMATYIREHNIRAVVDAAHPFAEEAHRNAMAATETCGIPYLRFEREALTFADHPRLHYVDDYAQAAEKAAELGGNILLTTGSKTLQIFSTRLLGVPGVTLYARMLPRVDNMEKCAALGIEQKHIIAMQGPFSAELNLALYRNFAIDVMVTKESGKVGAVDDKVQAALEHGLHVILIGRPGLAYGDVFTEYQPLLEKLHHLQGELRHGHQHELQTADRATARD</sequence>
<evidence type="ECO:0000313" key="5">
    <source>
        <dbReference type="Proteomes" id="UP000027931"/>
    </source>
</evidence>
<dbReference type="EMBL" id="JMIR01000031">
    <property type="protein sequence ID" value="KEO81807.1"/>
    <property type="molecule type" value="Genomic_DNA"/>
</dbReference>
<evidence type="ECO:0000256" key="1">
    <source>
        <dbReference type="ARBA" id="ARBA00004953"/>
    </source>
</evidence>
<name>A0A074M721_9BACL</name>
<comment type="caution">
    <text evidence="4">The sequence shown here is derived from an EMBL/GenBank/DDBJ whole genome shotgun (WGS) entry which is preliminary data.</text>
</comment>
<accession>A0A074M721</accession>
<dbReference type="NCBIfam" id="TIGR00715">
    <property type="entry name" value="precor6x_red"/>
    <property type="match status" value="1"/>
</dbReference>
<evidence type="ECO:0000313" key="4">
    <source>
        <dbReference type="EMBL" id="KEO81807.1"/>
    </source>
</evidence>
<reference evidence="4 5" key="1">
    <citation type="journal article" date="2013" name="Int. J. Syst. Evol. Microbiol.">
        <title>Tumebacillus flagellatus sp. nov., an alpha-amylase/pullulanase-producing bacterium isolated from cassava wastewater.</title>
        <authorList>
            <person name="Wang Q."/>
            <person name="Xie N."/>
            <person name="Qin Y."/>
            <person name="Shen N."/>
            <person name="Zhu J."/>
            <person name="Mi H."/>
            <person name="Huang R."/>
        </authorList>
    </citation>
    <scope>NUCLEOTIDE SEQUENCE [LARGE SCALE GENOMIC DNA]</scope>
    <source>
        <strain evidence="4 5">GST4</strain>
    </source>
</reference>
<dbReference type="OrthoDB" id="9780707at2"/>
<gene>
    <name evidence="4" type="ORF">EL26_18365</name>
</gene>
<dbReference type="Proteomes" id="UP000027931">
    <property type="component" value="Unassembled WGS sequence"/>
</dbReference>
<keyword evidence="3" id="KW-0560">Oxidoreductase</keyword>
<organism evidence="4 5">
    <name type="scientific">Tumebacillus flagellatus</name>
    <dbReference type="NCBI Taxonomy" id="1157490"/>
    <lineage>
        <taxon>Bacteria</taxon>
        <taxon>Bacillati</taxon>
        <taxon>Bacillota</taxon>
        <taxon>Bacilli</taxon>
        <taxon>Bacillales</taxon>
        <taxon>Alicyclobacillaceae</taxon>
        <taxon>Tumebacillus</taxon>
    </lineage>
</organism>
<dbReference type="Pfam" id="PF02571">
    <property type="entry name" value="CbiJ"/>
    <property type="match status" value="1"/>
</dbReference>
<comment type="pathway">
    <text evidence="1">Cofactor biosynthesis; adenosylcobalamin biosynthesis.</text>
</comment>
<proteinExistence type="predicted"/>
<dbReference type="AlphaFoldDB" id="A0A074M721"/>
<dbReference type="STRING" id="1157490.EL26_18365"/>
<dbReference type="GO" id="GO:0016994">
    <property type="term" value="F:precorrin-6A reductase activity"/>
    <property type="evidence" value="ECO:0007669"/>
    <property type="project" value="InterPro"/>
</dbReference>
<keyword evidence="2" id="KW-0169">Cobalamin biosynthesis</keyword>
<keyword evidence="5" id="KW-1185">Reference proteome</keyword>
<protein>
    <submittedName>
        <fullName evidence="4">Precorrin-6x reductase</fullName>
    </submittedName>
</protein>